<dbReference type="Proteomes" id="UP001054857">
    <property type="component" value="Unassembled WGS sequence"/>
</dbReference>
<dbReference type="EMBL" id="BMAR01000011">
    <property type="protein sequence ID" value="GFR45873.1"/>
    <property type="molecule type" value="Genomic_DNA"/>
</dbReference>
<accession>A0AAD3HM93</accession>
<comment type="caution">
    <text evidence="2">The sequence shown here is derived from an EMBL/GenBank/DDBJ whole genome shotgun (WGS) entry which is preliminary data.</text>
</comment>
<dbReference type="AlphaFoldDB" id="A0AAD3HM93"/>
<gene>
    <name evidence="2" type="ORF">Agub_g7325</name>
</gene>
<reference evidence="2 3" key="1">
    <citation type="journal article" date="2021" name="Sci. Rep.">
        <title>Genome sequencing of the multicellular alga Astrephomene provides insights into convergent evolution of germ-soma differentiation.</title>
        <authorList>
            <person name="Yamashita S."/>
            <person name="Yamamoto K."/>
            <person name="Matsuzaki R."/>
            <person name="Suzuki S."/>
            <person name="Yamaguchi H."/>
            <person name="Hirooka S."/>
            <person name="Minakuchi Y."/>
            <person name="Miyagishima S."/>
            <person name="Kawachi M."/>
            <person name="Toyoda A."/>
            <person name="Nozaki H."/>
        </authorList>
    </citation>
    <scope>NUCLEOTIDE SEQUENCE [LARGE SCALE GENOMIC DNA]</scope>
    <source>
        <strain evidence="2 3">NIES-4017</strain>
    </source>
</reference>
<feature type="chain" id="PRO_5041951202" evidence="1">
    <location>
        <begin position="29"/>
        <end position="352"/>
    </location>
</feature>
<keyword evidence="1" id="KW-0732">Signal</keyword>
<protein>
    <submittedName>
        <fullName evidence="2">Uncharacterized protein</fullName>
    </submittedName>
</protein>
<evidence type="ECO:0000256" key="1">
    <source>
        <dbReference type="SAM" id="SignalP"/>
    </source>
</evidence>
<sequence length="352" mass="37433">MNGLIRDRTMSALFFILLCTLSGRLAFAADPYVSLTTDDGTTYSFHRTDDPISSVGAAEACAALGGQLASFTSRDQVLASLWSQQVVDAAASADTTLLWTGLKISWPPAGTINRRMLRDNLAGVADHDSEELLARLMDQMEASNDPVPTTTRDGRMIPQLVRAWMFQQNQQRSLLEKQTSAISGFAIGRRGLSSAGSDSDESPYLKNAQLTWADGSDTDFILSNPTNMGFLACNRKKVSECCGAVFDIGPDPYPGAEFPTVFFYPCNSSKISGASPPSGFICQVDPVAELEAPMAPSPSPATKACRAGFATITKGGSITCKRCKANTYSADGLACKKCPAGKKSGRGASKCT</sequence>
<evidence type="ECO:0000313" key="3">
    <source>
        <dbReference type="Proteomes" id="UP001054857"/>
    </source>
</evidence>
<proteinExistence type="predicted"/>
<name>A0AAD3HM93_9CHLO</name>
<evidence type="ECO:0000313" key="2">
    <source>
        <dbReference type="EMBL" id="GFR45873.1"/>
    </source>
</evidence>
<organism evidence="2 3">
    <name type="scientific">Astrephomene gubernaculifera</name>
    <dbReference type="NCBI Taxonomy" id="47775"/>
    <lineage>
        <taxon>Eukaryota</taxon>
        <taxon>Viridiplantae</taxon>
        <taxon>Chlorophyta</taxon>
        <taxon>core chlorophytes</taxon>
        <taxon>Chlorophyceae</taxon>
        <taxon>CS clade</taxon>
        <taxon>Chlamydomonadales</taxon>
        <taxon>Astrephomenaceae</taxon>
        <taxon>Astrephomene</taxon>
    </lineage>
</organism>
<keyword evidence="3" id="KW-1185">Reference proteome</keyword>
<feature type="signal peptide" evidence="1">
    <location>
        <begin position="1"/>
        <end position="28"/>
    </location>
</feature>